<dbReference type="RefSeq" id="WP_336404941.1">
    <property type="nucleotide sequence ID" value="NZ_JBAPLU010000014.1"/>
</dbReference>
<sequence length="405" mass="45029">MKVRRALVFSTADWDHPFWTNKQYEALALAKCGVEVLYVESLGLRRRAAGDSGDKARIVRRLKSAFRRPRMVVPGVHVVSPLVVPGWHSGVVRMVNDLLIVLQLLVWRVLWGKSDVVWTFTPVVNRRHVGRRFLVYHCVDDISAQPGMASHFIREREDILLQQSDLVFTTAPALTARAVRVKGNLGVTEHTNCIDPGAFEKIGGRPVDLDQPRPIIGMVGALSRYKFDAALLGRVAKLRPGYSFVLVGAEGEGDPGDRLDDLRDADNIFLLGPRPRLEVPGYMAAFDVGVIMAPINDYTASMFPMKFFEYMAAGVQVVSTRLSAIEAFENFVRFASSADDFVRRLDEALADPFPSTELKAIAGQHSYESRVQDMLDQVERQASARVRRGPNGCIVPLGERGSTLL</sequence>
<dbReference type="Proteomes" id="UP001361570">
    <property type="component" value="Unassembled WGS sequence"/>
</dbReference>
<protein>
    <submittedName>
        <fullName evidence="1">Glycosyltransferase</fullName>
        <ecNumber evidence="1">2.4.-.-</ecNumber>
    </submittedName>
</protein>
<dbReference type="EMBL" id="JBAPLU010000014">
    <property type="protein sequence ID" value="MEI4272816.1"/>
    <property type="molecule type" value="Genomic_DNA"/>
</dbReference>
<name>A0ABU8DVI5_9ACTN</name>
<dbReference type="Gene3D" id="3.40.50.2000">
    <property type="entry name" value="Glycogen Phosphorylase B"/>
    <property type="match status" value="1"/>
</dbReference>
<dbReference type="SUPFAM" id="SSF53756">
    <property type="entry name" value="UDP-Glycosyltransferase/glycogen phosphorylase"/>
    <property type="match status" value="1"/>
</dbReference>
<comment type="caution">
    <text evidence="1">The sequence shown here is derived from an EMBL/GenBank/DDBJ whole genome shotgun (WGS) entry which is preliminary data.</text>
</comment>
<dbReference type="EC" id="2.4.-.-" evidence="1"/>
<gene>
    <name evidence="1" type="ORF">TEK04_13890</name>
</gene>
<reference evidence="1 2" key="1">
    <citation type="submission" date="2024-03" db="EMBL/GenBank/DDBJ databases">
        <title>Draft genome sequence of Klenkia sp. LSe6-5.</title>
        <authorList>
            <person name="Duangmal K."/>
            <person name="Chantavorakit T."/>
        </authorList>
    </citation>
    <scope>NUCLEOTIDE SEQUENCE [LARGE SCALE GENOMIC DNA]</scope>
    <source>
        <strain evidence="1 2">LSe6-5</strain>
    </source>
</reference>
<dbReference type="Pfam" id="PF13692">
    <property type="entry name" value="Glyco_trans_1_4"/>
    <property type="match status" value="1"/>
</dbReference>
<accession>A0ABU8DVI5</accession>
<keyword evidence="1" id="KW-0328">Glycosyltransferase</keyword>
<organism evidence="1 2">
    <name type="scientific">Klenkia sesuvii</name>
    <dbReference type="NCBI Taxonomy" id="3103137"/>
    <lineage>
        <taxon>Bacteria</taxon>
        <taxon>Bacillati</taxon>
        <taxon>Actinomycetota</taxon>
        <taxon>Actinomycetes</taxon>
        <taxon>Geodermatophilales</taxon>
        <taxon>Geodermatophilaceae</taxon>
        <taxon>Klenkia</taxon>
    </lineage>
</organism>
<keyword evidence="1" id="KW-0808">Transferase</keyword>
<evidence type="ECO:0000313" key="1">
    <source>
        <dbReference type="EMBL" id="MEI4272816.1"/>
    </source>
</evidence>
<evidence type="ECO:0000313" key="2">
    <source>
        <dbReference type="Proteomes" id="UP001361570"/>
    </source>
</evidence>
<proteinExistence type="predicted"/>
<keyword evidence="2" id="KW-1185">Reference proteome</keyword>
<dbReference type="GO" id="GO:0016757">
    <property type="term" value="F:glycosyltransferase activity"/>
    <property type="evidence" value="ECO:0007669"/>
    <property type="project" value="UniProtKB-KW"/>
</dbReference>